<dbReference type="EMBL" id="KN822957">
    <property type="protein sequence ID" value="KIO32109.1"/>
    <property type="molecule type" value="Genomic_DNA"/>
</dbReference>
<evidence type="ECO:0000313" key="3">
    <source>
        <dbReference type="Proteomes" id="UP000054248"/>
    </source>
</evidence>
<reference evidence="3" key="2">
    <citation type="submission" date="2015-01" db="EMBL/GenBank/DDBJ databases">
        <title>Evolutionary Origins and Diversification of the Mycorrhizal Mutualists.</title>
        <authorList>
            <consortium name="DOE Joint Genome Institute"/>
            <consortium name="Mycorrhizal Genomics Consortium"/>
            <person name="Kohler A."/>
            <person name="Kuo A."/>
            <person name="Nagy L.G."/>
            <person name="Floudas D."/>
            <person name="Copeland A."/>
            <person name="Barry K.W."/>
            <person name="Cichocki N."/>
            <person name="Veneault-Fourrey C."/>
            <person name="LaButti K."/>
            <person name="Lindquist E.A."/>
            <person name="Lipzen A."/>
            <person name="Lundell T."/>
            <person name="Morin E."/>
            <person name="Murat C."/>
            <person name="Riley R."/>
            <person name="Ohm R."/>
            <person name="Sun H."/>
            <person name="Tunlid A."/>
            <person name="Henrissat B."/>
            <person name="Grigoriev I.V."/>
            <person name="Hibbett D.S."/>
            <person name="Martin F."/>
        </authorList>
    </citation>
    <scope>NUCLEOTIDE SEQUENCE [LARGE SCALE GENOMIC DNA]</scope>
    <source>
        <strain evidence="3">MUT 4182</strain>
    </source>
</reference>
<name>A0A0C3QUH6_9AGAM</name>
<protein>
    <submittedName>
        <fullName evidence="2">Uncharacterized protein</fullName>
    </submittedName>
</protein>
<evidence type="ECO:0000313" key="2">
    <source>
        <dbReference type="EMBL" id="KIO32109.1"/>
    </source>
</evidence>
<proteinExistence type="predicted"/>
<feature type="region of interest" description="Disordered" evidence="1">
    <location>
        <begin position="1"/>
        <end position="78"/>
    </location>
</feature>
<sequence length="78" mass="8489">MADDRRYGQYDRGSEPGPSNRPQQTGPFERAGAPLSGPARAAEDYEELDDFDESIPWPYGPTTQRARGGGSESIPTTT</sequence>
<dbReference type="AlphaFoldDB" id="A0A0C3QUH6"/>
<keyword evidence="3" id="KW-1185">Reference proteome</keyword>
<accession>A0A0C3QUH6</accession>
<organism evidence="2 3">
    <name type="scientific">Tulasnella calospora MUT 4182</name>
    <dbReference type="NCBI Taxonomy" id="1051891"/>
    <lineage>
        <taxon>Eukaryota</taxon>
        <taxon>Fungi</taxon>
        <taxon>Dikarya</taxon>
        <taxon>Basidiomycota</taxon>
        <taxon>Agaricomycotina</taxon>
        <taxon>Agaricomycetes</taxon>
        <taxon>Cantharellales</taxon>
        <taxon>Tulasnellaceae</taxon>
        <taxon>Tulasnella</taxon>
    </lineage>
</organism>
<feature type="compositionally biased region" description="Acidic residues" evidence="1">
    <location>
        <begin position="44"/>
        <end position="53"/>
    </location>
</feature>
<dbReference type="HOGENOM" id="CLU_2623806_0_0_1"/>
<dbReference type="Proteomes" id="UP000054248">
    <property type="component" value="Unassembled WGS sequence"/>
</dbReference>
<evidence type="ECO:0000256" key="1">
    <source>
        <dbReference type="SAM" id="MobiDB-lite"/>
    </source>
</evidence>
<feature type="compositionally biased region" description="Basic and acidic residues" evidence="1">
    <location>
        <begin position="1"/>
        <end position="14"/>
    </location>
</feature>
<gene>
    <name evidence="2" type="ORF">M407DRAFT_241555</name>
</gene>
<reference evidence="2 3" key="1">
    <citation type="submission" date="2014-04" db="EMBL/GenBank/DDBJ databases">
        <authorList>
            <consortium name="DOE Joint Genome Institute"/>
            <person name="Kuo A."/>
            <person name="Girlanda M."/>
            <person name="Perotto S."/>
            <person name="Kohler A."/>
            <person name="Nagy L.G."/>
            <person name="Floudas D."/>
            <person name="Copeland A."/>
            <person name="Barry K.W."/>
            <person name="Cichocki N."/>
            <person name="Veneault-Fourrey C."/>
            <person name="LaButti K."/>
            <person name="Lindquist E.A."/>
            <person name="Lipzen A."/>
            <person name="Lundell T."/>
            <person name="Morin E."/>
            <person name="Murat C."/>
            <person name="Sun H."/>
            <person name="Tunlid A."/>
            <person name="Henrissat B."/>
            <person name="Grigoriev I.V."/>
            <person name="Hibbett D.S."/>
            <person name="Martin F."/>
            <person name="Nordberg H.P."/>
            <person name="Cantor M.N."/>
            <person name="Hua S.X."/>
        </authorList>
    </citation>
    <scope>NUCLEOTIDE SEQUENCE [LARGE SCALE GENOMIC DNA]</scope>
    <source>
        <strain evidence="2 3">MUT 4182</strain>
    </source>
</reference>